<dbReference type="CDD" id="cd00714">
    <property type="entry name" value="GFAT"/>
    <property type="match status" value="1"/>
</dbReference>
<dbReference type="GO" id="GO:0005975">
    <property type="term" value="P:carbohydrate metabolic process"/>
    <property type="evidence" value="ECO:0007669"/>
    <property type="project" value="UniProtKB-UniRule"/>
</dbReference>
<evidence type="ECO:0000313" key="14">
    <source>
        <dbReference type="Proteomes" id="UP000541352"/>
    </source>
</evidence>
<keyword evidence="5 10" id="KW-0963">Cytoplasm</keyword>
<evidence type="ECO:0000256" key="4">
    <source>
        <dbReference type="ARBA" id="ARBA00016090"/>
    </source>
</evidence>
<dbReference type="EC" id="2.6.1.16" evidence="3 10"/>
<dbReference type="AlphaFoldDB" id="A0A7W5ZS47"/>
<dbReference type="NCBIfam" id="NF001484">
    <property type="entry name" value="PRK00331.1"/>
    <property type="match status" value="1"/>
</dbReference>
<reference evidence="13 14" key="1">
    <citation type="submission" date="2020-08" db="EMBL/GenBank/DDBJ databases">
        <title>Genomic Encyclopedia of Type Strains, Phase IV (KMG-IV): sequencing the most valuable type-strain genomes for metagenomic binning, comparative biology and taxonomic classification.</title>
        <authorList>
            <person name="Goeker M."/>
        </authorList>
    </citation>
    <scope>NUCLEOTIDE SEQUENCE [LARGE SCALE GENOMIC DNA]</scope>
    <source>
        <strain evidence="13 14">DSM 17976</strain>
    </source>
</reference>
<evidence type="ECO:0000256" key="1">
    <source>
        <dbReference type="ARBA" id="ARBA00001031"/>
    </source>
</evidence>
<dbReference type="InterPro" id="IPR035490">
    <property type="entry name" value="GlmS/FrlB_SIS"/>
</dbReference>
<evidence type="ECO:0000256" key="9">
    <source>
        <dbReference type="ARBA" id="ARBA00022962"/>
    </source>
</evidence>
<dbReference type="FunFam" id="3.60.20.10:FF:000006">
    <property type="entry name" value="Glutamine--fructose-6-phosphate aminotransferase [isomerizing]"/>
    <property type="match status" value="1"/>
</dbReference>
<dbReference type="SUPFAM" id="SSF56235">
    <property type="entry name" value="N-terminal nucleophile aminohydrolases (Ntn hydrolases)"/>
    <property type="match status" value="1"/>
</dbReference>
<proteinExistence type="inferred from homology"/>
<dbReference type="GO" id="GO:0006487">
    <property type="term" value="P:protein N-linked glycosylation"/>
    <property type="evidence" value="ECO:0007669"/>
    <property type="project" value="TreeGrafter"/>
</dbReference>
<feature type="initiator methionine" description="Removed" evidence="10">
    <location>
        <position position="1"/>
    </location>
</feature>
<organism evidence="13 14">
    <name type="scientific">Runella defluvii</name>
    <dbReference type="NCBI Taxonomy" id="370973"/>
    <lineage>
        <taxon>Bacteria</taxon>
        <taxon>Pseudomonadati</taxon>
        <taxon>Bacteroidota</taxon>
        <taxon>Cytophagia</taxon>
        <taxon>Cytophagales</taxon>
        <taxon>Spirosomataceae</taxon>
        <taxon>Runella</taxon>
    </lineage>
</organism>
<dbReference type="FunFam" id="3.40.50.10490:FF:000001">
    <property type="entry name" value="Glutamine--fructose-6-phosphate aminotransferase [isomerizing]"/>
    <property type="match status" value="1"/>
</dbReference>
<comment type="function">
    <text evidence="10">Catalyzes the first step in hexosamine metabolism, converting fructose-6P into glucosamine-6P using glutamine as a nitrogen source.</text>
</comment>
<feature type="active site" description="For Fru-6P isomerization activity" evidence="10">
    <location>
        <position position="607"/>
    </location>
</feature>
<comment type="catalytic activity">
    <reaction evidence="1 10">
        <text>D-fructose 6-phosphate + L-glutamine = D-glucosamine 6-phosphate + L-glutamate</text>
        <dbReference type="Rhea" id="RHEA:13237"/>
        <dbReference type="ChEBI" id="CHEBI:29985"/>
        <dbReference type="ChEBI" id="CHEBI:58359"/>
        <dbReference type="ChEBI" id="CHEBI:58725"/>
        <dbReference type="ChEBI" id="CHEBI:61527"/>
        <dbReference type="EC" id="2.6.1.16"/>
    </reaction>
</comment>
<dbReference type="Gene3D" id="3.40.50.10490">
    <property type="entry name" value="Glucose-6-phosphate isomerase like protein, domain 1"/>
    <property type="match status" value="2"/>
</dbReference>
<dbReference type="CDD" id="cd05009">
    <property type="entry name" value="SIS_GlmS_GlmD_2"/>
    <property type="match status" value="1"/>
</dbReference>
<sequence length="612" mass="67899">MCGIVAYVGHQEACPIIIKGLKRLEYRGYDSAGIALLNKSGLNIYKKKGKVVALEEELKSKDTTACIGIGHTRWATHGEPNDRNAHPHYSNHKKLAIIHNGIIENYATIKQKLLQKGHEFRSETDSEVLIHFIEDIQSELNCTLVEAVRLALQEVVGAYAIVVMTEDEPTQLIAARKSSPLVIGVGEDEFFFASDATPIIEYTKDVVYLDDNQIALVRNNELKIVNLENERQLPYVQKLEMELEAIEKGGYDHFMLKEIFEQPRSIADSMRGRVNSEEGSLQLGGLSEYMGKLADAKRIIIVGCGTSWHAGLVAEYIFEELARIPVEVEYASEFRYRNPIIREKDFVIAISQSGETADTLAAIQLAKSKGATIFGVCNVVGSSIARETHAGAYTHAGPEIGVASTKAFTAQVTVLTQMAIAVAKKRGTISEGLYRQLLIELENIPRKVEQVLKAADKIKEIAFIFTYARNFIYLGRGLNFPVALEGALKLKEISYIHAEGYPAAEMKHGPIALIDEDMPVVFIATKDSSYEKVVSNIQEVKARKGRVIAIVTEGDSLIHSMVDFVIEIPKTHEILMPLLSSIPLQLLSYYIAVMRGRNVDQPRNLAKSVTVE</sequence>
<comment type="subcellular location">
    <subcellularLocation>
        <location evidence="2 10">Cytoplasm</location>
    </subcellularLocation>
</comment>
<feature type="domain" description="SIS" evidence="12">
    <location>
        <begin position="454"/>
        <end position="602"/>
    </location>
</feature>
<dbReference type="GO" id="GO:0006047">
    <property type="term" value="P:UDP-N-acetylglucosamine metabolic process"/>
    <property type="evidence" value="ECO:0007669"/>
    <property type="project" value="TreeGrafter"/>
</dbReference>
<evidence type="ECO:0000256" key="8">
    <source>
        <dbReference type="ARBA" id="ARBA00022737"/>
    </source>
</evidence>
<keyword evidence="14" id="KW-1185">Reference proteome</keyword>
<dbReference type="InterPro" id="IPR029055">
    <property type="entry name" value="Ntn_hydrolases_N"/>
</dbReference>
<dbReference type="Gene3D" id="3.60.20.10">
    <property type="entry name" value="Glutamine Phosphoribosylpyrophosphate, subunit 1, domain 1"/>
    <property type="match status" value="1"/>
</dbReference>
<dbReference type="PANTHER" id="PTHR10937:SF0">
    <property type="entry name" value="GLUTAMINE--FRUCTOSE-6-PHOSPHATE TRANSAMINASE (ISOMERIZING)"/>
    <property type="match status" value="1"/>
</dbReference>
<gene>
    <name evidence="10" type="primary">glmS</name>
    <name evidence="13" type="ORF">FHS57_005779</name>
</gene>
<dbReference type="GO" id="GO:0006002">
    <property type="term" value="P:fructose 6-phosphate metabolic process"/>
    <property type="evidence" value="ECO:0007669"/>
    <property type="project" value="TreeGrafter"/>
</dbReference>
<evidence type="ECO:0000256" key="2">
    <source>
        <dbReference type="ARBA" id="ARBA00004496"/>
    </source>
</evidence>
<dbReference type="NCBIfam" id="TIGR01135">
    <property type="entry name" value="glmS"/>
    <property type="match status" value="1"/>
</dbReference>
<dbReference type="HAMAP" id="MF_00164">
    <property type="entry name" value="GlmS"/>
    <property type="match status" value="1"/>
</dbReference>
<dbReference type="Pfam" id="PF13522">
    <property type="entry name" value="GATase_6"/>
    <property type="match status" value="1"/>
</dbReference>
<dbReference type="Pfam" id="PF01380">
    <property type="entry name" value="SIS"/>
    <property type="match status" value="2"/>
</dbReference>
<name>A0A7W5ZS47_9BACT</name>
<evidence type="ECO:0000256" key="10">
    <source>
        <dbReference type="HAMAP-Rule" id="MF_00164"/>
    </source>
</evidence>
<dbReference type="EMBL" id="JACIBY010000020">
    <property type="protein sequence ID" value="MBB3841750.1"/>
    <property type="molecule type" value="Genomic_DNA"/>
</dbReference>
<evidence type="ECO:0000259" key="11">
    <source>
        <dbReference type="PROSITE" id="PS51278"/>
    </source>
</evidence>
<dbReference type="PROSITE" id="PS51464">
    <property type="entry name" value="SIS"/>
    <property type="match status" value="2"/>
</dbReference>
<keyword evidence="6 10" id="KW-0032">Aminotransferase</keyword>
<dbReference type="InterPro" id="IPR017932">
    <property type="entry name" value="GATase_2_dom"/>
</dbReference>
<evidence type="ECO:0000256" key="6">
    <source>
        <dbReference type="ARBA" id="ARBA00022576"/>
    </source>
</evidence>
<dbReference type="InterPro" id="IPR047084">
    <property type="entry name" value="GFAT_N"/>
</dbReference>
<dbReference type="PANTHER" id="PTHR10937">
    <property type="entry name" value="GLUCOSAMINE--FRUCTOSE-6-PHOSPHATE AMINOTRANSFERASE, ISOMERIZING"/>
    <property type="match status" value="1"/>
</dbReference>
<evidence type="ECO:0000259" key="12">
    <source>
        <dbReference type="PROSITE" id="PS51464"/>
    </source>
</evidence>
<evidence type="ECO:0000256" key="7">
    <source>
        <dbReference type="ARBA" id="ARBA00022679"/>
    </source>
</evidence>
<comment type="subunit">
    <text evidence="10">Homodimer.</text>
</comment>
<dbReference type="SUPFAM" id="SSF53697">
    <property type="entry name" value="SIS domain"/>
    <property type="match status" value="1"/>
</dbReference>
<keyword evidence="9" id="KW-0315">Glutamine amidotransferase</keyword>
<dbReference type="GO" id="GO:0005829">
    <property type="term" value="C:cytosol"/>
    <property type="evidence" value="ECO:0007669"/>
    <property type="project" value="TreeGrafter"/>
</dbReference>
<comment type="caution">
    <text evidence="13">The sequence shown here is derived from an EMBL/GenBank/DDBJ whole genome shotgun (WGS) entry which is preliminary data.</text>
</comment>
<dbReference type="InterPro" id="IPR046348">
    <property type="entry name" value="SIS_dom_sf"/>
</dbReference>
<dbReference type="GO" id="GO:0004360">
    <property type="term" value="F:glutamine-fructose-6-phosphate transaminase (isomerizing) activity"/>
    <property type="evidence" value="ECO:0007669"/>
    <property type="project" value="UniProtKB-UniRule"/>
</dbReference>
<keyword evidence="7 10" id="KW-0808">Transferase</keyword>
<feature type="domain" description="SIS" evidence="12">
    <location>
        <begin position="289"/>
        <end position="428"/>
    </location>
</feature>
<dbReference type="InterPro" id="IPR005855">
    <property type="entry name" value="GFAT"/>
</dbReference>
<dbReference type="RefSeq" id="WP_183979627.1">
    <property type="nucleotide sequence ID" value="NZ_JACIBY010000020.1"/>
</dbReference>
<dbReference type="InterPro" id="IPR035466">
    <property type="entry name" value="GlmS/AgaS_SIS"/>
</dbReference>
<protein>
    <recommendedName>
        <fullName evidence="4 10">Glutamine--fructose-6-phosphate aminotransferase [isomerizing]</fullName>
        <ecNumber evidence="3 10">2.6.1.16</ecNumber>
    </recommendedName>
    <alternativeName>
        <fullName evidence="10">D-fructose-6-phosphate amidotransferase</fullName>
    </alternativeName>
    <alternativeName>
        <fullName evidence="10">GFAT</fullName>
    </alternativeName>
    <alternativeName>
        <fullName evidence="10">Glucosamine-6-phosphate synthase</fullName>
    </alternativeName>
    <alternativeName>
        <fullName evidence="10">Hexosephosphate aminotransferase</fullName>
    </alternativeName>
    <alternativeName>
        <fullName evidence="10">L-glutamine--D-fructose-6-phosphate amidotransferase</fullName>
    </alternativeName>
</protein>
<dbReference type="CDD" id="cd05008">
    <property type="entry name" value="SIS_GlmS_GlmD_1"/>
    <property type="match status" value="1"/>
</dbReference>
<keyword evidence="8" id="KW-0677">Repeat</keyword>
<dbReference type="PROSITE" id="PS51278">
    <property type="entry name" value="GATASE_TYPE_2"/>
    <property type="match status" value="1"/>
</dbReference>
<dbReference type="GO" id="GO:0097367">
    <property type="term" value="F:carbohydrate derivative binding"/>
    <property type="evidence" value="ECO:0007669"/>
    <property type="project" value="InterPro"/>
</dbReference>
<feature type="active site" description="Nucleophile; for GATase activity" evidence="10">
    <location>
        <position position="2"/>
    </location>
</feature>
<feature type="domain" description="Glutamine amidotransferase type-2" evidence="11">
    <location>
        <begin position="2"/>
        <end position="220"/>
    </location>
</feature>
<dbReference type="InterPro" id="IPR001347">
    <property type="entry name" value="SIS_dom"/>
</dbReference>
<evidence type="ECO:0000256" key="3">
    <source>
        <dbReference type="ARBA" id="ARBA00012916"/>
    </source>
</evidence>
<evidence type="ECO:0000256" key="5">
    <source>
        <dbReference type="ARBA" id="ARBA00022490"/>
    </source>
</evidence>
<evidence type="ECO:0000313" key="13">
    <source>
        <dbReference type="EMBL" id="MBB3841750.1"/>
    </source>
</evidence>
<dbReference type="Proteomes" id="UP000541352">
    <property type="component" value="Unassembled WGS sequence"/>
</dbReference>
<accession>A0A7W5ZS47</accession>